<comment type="caution">
    <text evidence="2">The sequence shown here is derived from an EMBL/GenBank/DDBJ whole genome shotgun (WGS) entry which is preliminary data.</text>
</comment>
<dbReference type="AlphaFoldDB" id="A0A5B7GUB4"/>
<gene>
    <name evidence="2" type="ORF">E2C01_055251</name>
</gene>
<proteinExistence type="predicted"/>
<feature type="region of interest" description="Disordered" evidence="1">
    <location>
        <begin position="59"/>
        <end position="85"/>
    </location>
</feature>
<keyword evidence="3" id="KW-1185">Reference proteome</keyword>
<sequence length="85" mass="9002">MWQAAARHQGGEMSSSLDVVPPRPPPCSSHTWEVHTCTPPPPTAPLFVLNHLVLQVAGRPGGGSPQGTGWAAMTRRSRPVRCGAL</sequence>
<name>A0A5B7GUB4_PORTR</name>
<dbReference type="Proteomes" id="UP000324222">
    <property type="component" value="Unassembled WGS sequence"/>
</dbReference>
<evidence type="ECO:0000313" key="3">
    <source>
        <dbReference type="Proteomes" id="UP000324222"/>
    </source>
</evidence>
<reference evidence="2 3" key="1">
    <citation type="submission" date="2019-05" db="EMBL/GenBank/DDBJ databases">
        <title>Another draft genome of Portunus trituberculatus and its Hox gene families provides insights of decapod evolution.</title>
        <authorList>
            <person name="Jeong J.-H."/>
            <person name="Song I."/>
            <person name="Kim S."/>
            <person name="Choi T."/>
            <person name="Kim D."/>
            <person name="Ryu S."/>
            <person name="Kim W."/>
        </authorList>
    </citation>
    <scope>NUCLEOTIDE SEQUENCE [LARGE SCALE GENOMIC DNA]</scope>
    <source>
        <tissue evidence="2">Muscle</tissue>
    </source>
</reference>
<feature type="region of interest" description="Disordered" evidence="1">
    <location>
        <begin position="1"/>
        <end position="28"/>
    </location>
</feature>
<organism evidence="2 3">
    <name type="scientific">Portunus trituberculatus</name>
    <name type="common">Swimming crab</name>
    <name type="synonym">Neptunus trituberculatus</name>
    <dbReference type="NCBI Taxonomy" id="210409"/>
    <lineage>
        <taxon>Eukaryota</taxon>
        <taxon>Metazoa</taxon>
        <taxon>Ecdysozoa</taxon>
        <taxon>Arthropoda</taxon>
        <taxon>Crustacea</taxon>
        <taxon>Multicrustacea</taxon>
        <taxon>Malacostraca</taxon>
        <taxon>Eumalacostraca</taxon>
        <taxon>Eucarida</taxon>
        <taxon>Decapoda</taxon>
        <taxon>Pleocyemata</taxon>
        <taxon>Brachyura</taxon>
        <taxon>Eubrachyura</taxon>
        <taxon>Portunoidea</taxon>
        <taxon>Portunidae</taxon>
        <taxon>Portuninae</taxon>
        <taxon>Portunus</taxon>
    </lineage>
</organism>
<evidence type="ECO:0000313" key="2">
    <source>
        <dbReference type="EMBL" id="MPC61186.1"/>
    </source>
</evidence>
<evidence type="ECO:0000256" key="1">
    <source>
        <dbReference type="SAM" id="MobiDB-lite"/>
    </source>
</evidence>
<accession>A0A5B7GUB4</accession>
<protein>
    <submittedName>
        <fullName evidence="2">Uncharacterized protein</fullName>
    </submittedName>
</protein>
<dbReference type="EMBL" id="VSRR010018280">
    <property type="protein sequence ID" value="MPC61186.1"/>
    <property type="molecule type" value="Genomic_DNA"/>
</dbReference>